<sequence length="309" mass="31838">MKPFDIGELVLLAALWGASFLFMRLGVHEFGPVALAAVRVGLASVMLIPLLASRGLLGELRTHWQGLLLVGALNGAIPFALFSFAALSITAGLSSIVNATTPLWTAVVAFVWLRQGLTPLRALGLVVGFAGVAFLAWDKASFKPGADHSGLLAVLACAGATLCYGVAANATRRFLSGVPPLVVATGSQVAAALLLAVPAAWLWPAAQPSGAAWGAVLALAALCTALAYIMYFRLMSRVGPTNAVSVTFLIPLFAILWGAIFLGEAITAQMAVGGAIVLAGIALALGLAGRSPGKQPDFPTAMKGRAKRW</sequence>
<dbReference type="Proteomes" id="UP001606134">
    <property type="component" value="Unassembled WGS sequence"/>
</dbReference>
<evidence type="ECO:0000256" key="5">
    <source>
        <dbReference type="SAM" id="Phobius"/>
    </source>
</evidence>
<keyword evidence="2 5" id="KW-0812">Transmembrane</keyword>
<dbReference type="SUPFAM" id="SSF103481">
    <property type="entry name" value="Multidrug resistance efflux transporter EmrE"/>
    <property type="match status" value="2"/>
</dbReference>
<feature type="transmembrane region" description="Helical" evidence="5">
    <location>
        <begin position="210"/>
        <end position="231"/>
    </location>
</feature>
<feature type="transmembrane region" description="Helical" evidence="5">
    <location>
        <begin position="120"/>
        <end position="137"/>
    </location>
</feature>
<keyword evidence="4 5" id="KW-0472">Membrane</keyword>
<feature type="transmembrane region" description="Helical" evidence="5">
    <location>
        <begin position="64"/>
        <end position="87"/>
    </location>
</feature>
<organism evidence="7 8">
    <name type="scientific">Pelomonas candidula</name>
    <dbReference type="NCBI Taxonomy" id="3299025"/>
    <lineage>
        <taxon>Bacteria</taxon>
        <taxon>Pseudomonadati</taxon>
        <taxon>Pseudomonadota</taxon>
        <taxon>Betaproteobacteria</taxon>
        <taxon>Burkholderiales</taxon>
        <taxon>Sphaerotilaceae</taxon>
        <taxon>Roseateles</taxon>
    </lineage>
</organism>
<evidence type="ECO:0000313" key="7">
    <source>
        <dbReference type="EMBL" id="MFG6487679.1"/>
    </source>
</evidence>
<evidence type="ECO:0000259" key="6">
    <source>
        <dbReference type="Pfam" id="PF00892"/>
    </source>
</evidence>
<dbReference type="InterPro" id="IPR050638">
    <property type="entry name" value="AA-Vitamin_Transporters"/>
</dbReference>
<name>A0ABW7HCP0_9BURK</name>
<reference evidence="7 8" key="1">
    <citation type="submission" date="2024-08" db="EMBL/GenBank/DDBJ databases">
        <authorList>
            <person name="Lu H."/>
        </authorList>
    </citation>
    <scope>NUCLEOTIDE SEQUENCE [LARGE SCALE GENOMIC DNA]</scope>
    <source>
        <strain evidence="7 8">BYS78W</strain>
    </source>
</reference>
<feature type="transmembrane region" description="Helical" evidence="5">
    <location>
        <begin position="9"/>
        <end position="27"/>
    </location>
</feature>
<comment type="subcellular location">
    <subcellularLocation>
        <location evidence="1">Membrane</location>
        <topology evidence="1">Multi-pass membrane protein</topology>
    </subcellularLocation>
</comment>
<evidence type="ECO:0000256" key="1">
    <source>
        <dbReference type="ARBA" id="ARBA00004141"/>
    </source>
</evidence>
<feature type="domain" description="EamA" evidence="6">
    <location>
        <begin position="152"/>
        <end position="285"/>
    </location>
</feature>
<feature type="transmembrane region" description="Helical" evidence="5">
    <location>
        <begin position="93"/>
        <end position="113"/>
    </location>
</feature>
<dbReference type="RefSeq" id="WP_394411041.1">
    <property type="nucleotide sequence ID" value="NZ_JBIGIC010000006.1"/>
</dbReference>
<evidence type="ECO:0000256" key="3">
    <source>
        <dbReference type="ARBA" id="ARBA00022989"/>
    </source>
</evidence>
<proteinExistence type="predicted"/>
<gene>
    <name evidence="7" type="ORF">ACG04R_13435</name>
</gene>
<keyword evidence="8" id="KW-1185">Reference proteome</keyword>
<dbReference type="Pfam" id="PF00892">
    <property type="entry name" value="EamA"/>
    <property type="match status" value="2"/>
</dbReference>
<dbReference type="PANTHER" id="PTHR32322:SF9">
    <property type="entry name" value="AMINO-ACID METABOLITE EFFLUX PUMP-RELATED"/>
    <property type="match status" value="1"/>
</dbReference>
<feature type="transmembrane region" description="Helical" evidence="5">
    <location>
        <begin position="33"/>
        <end position="52"/>
    </location>
</feature>
<dbReference type="EMBL" id="JBIGIC010000006">
    <property type="protein sequence ID" value="MFG6487679.1"/>
    <property type="molecule type" value="Genomic_DNA"/>
</dbReference>
<dbReference type="InterPro" id="IPR000620">
    <property type="entry name" value="EamA_dom"/>
</dbReference>
<dbReference type="InterPro" id="IPR037185">
    <property type="entry name" value="EmrE-like"/>
</dbReference>
<feature type="transmembrane region" description="Helical" evidence="5">
    <location>
        <begin position="149"/>
        <end position="169"/>
    </location>
</feature>
<keyword evidence="3 5" id="KW-1133">Transmembrane helix</keyword>
<accession>A0ABW7HCP0</accession>
<dbReference type="PANTHER" id="PTHR32322">
    <property type="entry name" value="INNER MEMBRANE TRANSPORTER"/>
    <property type="match status" value="1"/>
</dbReference>
<evidence type="ECO:0000256" key="4">
    <source>
        <dbReference type="ARBA" id="ARBA00023136"/>
    </source>
</evidence>
<feature type="transmembrane region" description="Helical" evidence="5">
    <location>
        <begin position="268"/>
        <end position="288"/>
    </location>
</feature>
<protein>
    <submittedName>
        <fullName evidence="7">DMT family transporter</fullName>
    </submittedName>
</protein>
<feature type="domain" description="EamA" evidence="6">
    <location>
        <begin position="10"/>
        <end position="136"/>
    </location>
</feature>
<evidence type="ECO:0000256" key="2">
    <source>
        <dbReference type="ARBA" id="ARBA00022692"/>
    </source>
</evidence>
<comment type="caution">
    <text evidence="7">The sequence shown here is derived from an EMBL/GenBank/DDBJ whole genome shotgun (WGS) entry which is preliminary data.</text>
</comment>
<evidence type="ECO:0000313" key="8">
    <source>
        <dbReference type="Proteomes" id="UP001606134"/>
    </source>
</evidence>
<feature type="transmembrane region" description="Helical" evidence="5">
    <location>
        <begin position="181"/>
        <end position="204"/>
    </location>
</feature>
<feature type="transmembrane region" description="Helical" evidence="5">
    <location>
        <begin position="243"/>
        <end position="262"/>
    </location>
</feature>